<protein>
    <recommendedName>
        <fullName evidence="2">Regulator of chromosome condensation protein</fullName>
    </recommendedName>
</protein>
<dbReference type="Pfam" id="PF00415">
    <property type="entry name" value="RCC1"/>
    <property type="match status" value="1"/>
</dbReference>
<organism evidence="1">
    <name type="scientific">Pithovirus LCPAC202</name>
    <dbReference type="NCBI Taxonomy" id="2506592"/>
    <lineage>
        <taxon>Viruses</taxon>
        <taxon>Pithoviruses</taxon>
    </lineage>
</organism>
<dbReference type="InterPro" id="IPR000408">
    <property type="entry name" value="Reg_chr_condens"/>
</dbReference>
<reference evidence="1" key="1">
    <citation type="journal article" date="2019" name="MBio">
        <title>Virus Genomes from Deep Sea Sediments Expand the Ocean Megavirome and Support Independent Origins of Viral Gigantism.</title>
        <authorList>
            <person name="Backstrom D."/>
            <person name="Yutin N."/>
            <person name="Jorgensen S.L."/>
            <person name="Dharamshi J."/>
            <person name="Homa F."/>
            <person name="Zaremba-Niedwiedzka K."/>
            <person name="Spang A."/>
            <person name="Wolf Y.I."/>
            <person name="Koonin E.V."/>
            <person name="Ettema T.J."/>
        </authorList>
    </citation>
    <scope>NUCLEOTIDE SEQUENCE</scope>
</reference>
<gene>
    <name evidence="1" type="ORF">LCPAC202_02130</name>
</gene>
<dbReference type="EMBL" id="MK500516">
    <property type="protein sequence ID" value="QBK91239.1"/>
    <property type="molecule type" value="Genomic_DNA"/>
</dbReference>
<dbReference type="InterPro" id="IPR009091">
    <property type="entry name" value="RCC1/BLIP-II"/>
</dbReference>
<dbReference type="SUPFAM" id="SSF50985">
    <property type="entry name" value="RCC1/BLIP-II"/>
    <property type="match status" value="1"/>
</dbReference>
<evidence type="ECO:0000313" key="1">
    <source>
        <dbReference type="EMBL" id="QBK91239.1"/>
    </source>
</evidence>
<accession>A0A481Z7Y6</accession>
<name>A0A481Z7Y6_9VIRU</name>
<sequence>MEPIILNSPLSAGAGTHYGIIDSQGQLYLAGNNKYGQIGDQYPRMVNTPVNIPFRSKVISLTTVGFPLA</sequence>
<dbReference type="Gene3D" id="2.130.10.30">
    <property type="entry name" value="Regulator of chromosome condensation 1/beta-lactamase-inhibitor protein II"/>
    <property type="match status" value="1"/>
</dbReference>
<proteinExistence type="predicted"/>
<evidence type="ECO:0008006" key="2">
    <source>
        <dbReference type="Google" id="ProtNLM"/>
    </source>
</evidence>